<accession>A0A1I3SCT5</accession>
<evidence type="ECO:0000313" key="4">
    <source>
        <dbReference type="Proteomes" id="UP000224607"/>
    </source>
</evidence>
<proteinExistence type="predicted"/>
<evidence type="ECO:0000313" key="3">
    <source>
        <dbReference type="Proteomes" id="UP000198919"/>
    </source>
</evidence>
<gene>
    <name evidence="2" type="ORF">SAMN05421680_11168</name>
    <name evidence="1" type="ORF">Xmau_03047</name>
</gene>
<sequence>MTQNSSEGLVTPDFTFDYADFYGDYFDRSQEQAQIYYETLGVAREDKAKRDEVYLRNFKFFGAPHVAFLFMPSFGDNIRVAACMGRHFFYHLSPEVTLVYPKLCLAFMLTQ</sequence>
<reference evidence="3" key="1">
    <citation type="submission" date="2016-10" db="EMBL/GenBank/DDBJ databases">
        <authorList>
            <person name="Varghese N."/>
            <person name="Submissions S."/>
        </authorList>
    </citation>
    <scope>NUCLEOTIDE SEQUENCE [LARGE SCALE GENOMIC DNA]</scope>
    <source>
        <strain evidence="3">DSM 17908</strain>
    </source>
</reference>
<evidence type="ECO:0000313" key="1">
    <source>
        <dbReference type="EMBL" id="PHM39142.1"/>
    </source>
</evidence>
<dbReference type="EMBL" id="NITY01000012">
    <property type="protein sequence ID" value="PHM39142.1"/>
    <property type="molecule type" value="Genomic_DNA"/>
</dbReference>
<keyword evidence="4" id="KW-1185">Reference proteome</keyword>
<dbReference type="Gene3D" id="3.40.109.10">
    <property type="entry name" value="NADH Oxidase"/>
    <property type="match status" value="1"/>
</dbReference>
<dbReference type="STRING" id="351675.SAMN05421680_11168"/>
<dbReference type="InterPro" id="IPR000415">
    <property type="entry name" value="Nitroreductase-like"/>
</dbReference>
<dbReference type="EMBL" id="FORG01000011">
    <property type="protein sequence ID" value="SFJ56633.1"/>
    <property type="molecule type" value="Genomic_DNA"/>
</dbReference>
<protein>
    <submittedName>
        <fullName evidence="1">Nitroreductase</fullName>
    </submittedName>
</protein>
<reference evidence="1 4" key="3">
    <citation type="journal article" date="2017" name="Nat. Microbiol.">
        <title>Natural product diversity associated with the nematode symbionts Photorhabdus and Xenorhabdus.</title>
        <authorList>
            <person name="Tobias N.J."/>
            <person name="Wolff H."/>
            <person name="Djahanschiri B."/>
            <person name="Grundmann F."/>
            <person name="Kronenwerth M."/>
            <person name="Shi Y.M."/>
            <person name="Simonyi S."/>
            <person name="Grun P."/>
            <person name="Shapiro-Ilan D."/>
            <person name="Pidot S.J."/>
            <person name="Stinear T.P."/>
            <person name="Ebersberger I."/>
            <person name="Bode H.B."/>
        </authorList>
    </citation>
    <scope>NUCLEOTIDE SEQUENCE [LARGE SCALE GENOMIC DNA]</scope>
    <source>
        <strain evidence="1 4">DSM 17908</strain>
    </source>
</reference>
<dbReference type="Proteomes" id="UP000224607">
    <property type="component" value="Unassembled WGS sequence"/>
</dbReference>
<dbReference type="GO" id="GO:0016491">
    <property type="term" value="F:oxidoreductase activity"/>
    <property type="evidence" value="ECO:0007669"/>
    <property type="project" value="InterPro"/>
</dbReference>
<reference evidence="2" key="2">
    <citation type="submission" date="2016-10" db="EMBL/GenBank/DDBJ databases">
        <authorList>
            <person name="de Groot N.N."/>
        </authorList>
    </citation>
    <scope>NUCLEOTIDE SEQUENCE [LARGE SCALE GENOMIC DNA]</scope>
    <source>
        <strain evidence="2">DSM 17908</strain>
    </source>
</reference>
<organism evidence="2 3">
    <name type="scientific">Xenorhabdus mauleonii</name>
    <dbReference type="NCBI Taxonomy" id="351675"/>
    <lineage>
        <taxon>Bacteria</taxon>
        <taxon>Pseudomonadati</taxon>
        <taxon>Pseudomonadota</taxon>
        <taxon>Gammaproteobacteria</taxon>
        <taxon>Enterobacterales</taxon>
        <taxon>Morganellaceae</taxon>
        <taxon>Xenorhabdus</taxon>
    </lineage>
</organism>
<dbReference type="Proteomes" id="UP000198919">
    <property type="component" value="Unassembled WGS sequence"/>
</dbReference>
<dbReference type="AlphaFoldDB" id="A0A1I3SCT5"/>
<evidence type="ECO:0000313" key="2">
    <source>
        <dbReference type="EMBL" id="SFJ56633.1"/>
    </source>
</evidence>
<name>A0A1I3SCT5_9GAMM</name>